<proteinExistence type="predicted"/>
<dbReference type="Proteomes" id="UP000317835">
    <property type="component" value="Plasmid pElP_5"/>
</dbReference>
<organism evidence="1 2">
    <name type="scientific">Tautonia plasticadhaerens</name>
    <dbReference type="NCBI Taxonomy" id="2527974"/>
    <lineage>
        <taxon>Bacteria</taxon>
        <taxon>Pseudomonadati</taxon>
        <taxon>Planctomycetota</taxon>
        <taxon>Planctomycetia</taxon>
        <taxon>Isosphaerales</taxon>
        <taxon>Isosphaeraceae</taxon>
        <taxon>Tautonia</taxon>
    </lineage>
</organism>
<keyword evidence="2" id="KW-1185">Reference proteome</keyword>
<keyword evidence="1" id="KW-0614">Plasmid</keyword>
<protein>
    <submittedName>
        <fullName evidence="1">Uncharacterized protein</fullName>
    </submittedName>
</protein>
<accession>A0A518HG01</accession>
<evidence type="ECO:0000313" key="2">
    <source>
        <dbReference type="Proteomes" id="UP000317835"/>
    </source>
</evidence>
<gene>
    <name evidence="1" type="ORF">ElP_77000</name>
</gene>
<name>A0A518HG01_9BACT</name>
<sequence length="56" mass="6367">MWENLLGRPVISDIADAYRPAEPDVMTSPTRGISSNRNRLMKALLPVANCVFYEWT</sequence>
<reference evidence="1 2" key="1">
    <citation type="submission" date="2019-02" db="EMBL/GenBank/DDBJ databases">
        <title>Deep-cultivation of Planctomycetes and their phenomic and genomic characterization uncovers novel biology.</title>
        <authorList>
            <person name="Wiegand S."/>
            <person name="Jogler M."/>
            <person name="Boedeker C."/>
            <person name="Pinto D."/>
            <person name="Vollmers J."/>
            <person name="Rivas-Marin E."/>
            <person name="Kohn T."/>
            <person name="Peeters S.H."/>
            <person name="Heuer A."/>
            <person name="Rast P."/>
            <person name="Oberbeckmann S."/>
            <person name="Bunk B."/>
            <person name="Jeske O."/>
            <person name="Meyerdierks A."/>
            <person name="Storesund J.E."/>
            <person name="Kallscheuer N."/>
            <person name="Luecker S."/>
            <person name="Lage O.M."/>
            <person name="Pohl T."/>
            <person name="Merkel B.J."/>
            <person name="Hornburger P."/>
            <person name="Mueller R.-W."/>
            <person name="Bruemmer F."/>
            <person name="Labrenz M."/>
            <person name="Spormann A.M."/>
            <person name="Op den Camp H."/>
            <person name="Overmann J."/>
            <person name="Amann R."/>
            <person name="Jetten M.S.M."/>
            <person name="Mascher T."/>
            <person name="Medema M.H."/>
            <person name="Devos D.P."/>
            <person name="Kaster A.-K."/>
            <person name="Ovreas L."/>
            <person name="Rohde M."/>
            <person name="Galperin M.Y."/>
            <person name="Jogler C."/>
        </authorList>
    </citation>
    <scope>NUCLEOTIDE SEQUENCE [LARGE SCALE GENOMIC DNA]</scope>
    <source>
        <strain evidence="1 2">ElP</strain>
        <plasmid evidence="2">pelp_5</plasmid>
    </source>
</reference>
<dbReference type="EMBL" id="CP036431">
    <property type="protein sequence ID" value="QDV39726.1"/>
    <property type="molecule type" value="Genomic_DNA"/>
</dbReference>
<dbReference type="AlphaFoldDB" id="A0A518HG01"/>
<geneLocation type="plasmid" evidence="2">
    <name>pelp_5</name>
</geneLocation>
<dbReference type="KEGG" id="tpla:ElP_77000"/>
<evidence type="ECO:0000313" key="1">
    <source>
        <dbReference type="EMBL" id="QDV39726.1"/>
    </source>
</evidence>